<organism evidence="1">
    <name type="scientific">marine sediment metagenome</name>
    <dbReference type="NCBI Taxonomy" id="412755"/>
    <lineage>
        <taxon>unclassified sequences</taxon>
        <taxon>metagenomes</taxon>
        <taxon>ecological metagenomes</taxon>
    </lineage>
</organism>
<name>X1AAD8_9ZZZZ</name>
<dbReference type="AlphaFoldDB" id="X1AAD8"/>
<proteinExistence type="predicted"/>
<reference evidence="1" key="1">
    <citation type="journal article" date="2014" name="Front. Microbiol.">
        <title>High frequency of phylogenetically diverse reductive dehalogenase-homologous genes in deep subseafloor sedimentary metagenomes.</title>
        <authorList>
            <person name="Kawai M."/>
            <person name="Futagami T."/>
            <person name="Toyoda A."/>
            <person name="Takaki Y."/>
            <person name="Nishi S."/>
            <person name="Hori S."/>
            <person name="Arai W."/>
            <person name="Tsubouchi T."/>
            <person name="Morono Y."/>
            <person name="Uchiyama I."/>
            <person name="Ito T."/>
            <person name="Fujiyama A."/>
            <person name="Inagaki F."/>
            <person name="Takami H."/>
        </authorList>
    </citation>
    <scope>NUCLEOTIDE SEQUENCE</scope>
    <source>
        <strain evidence="1">Expedition CK06-06</strain>
    </source>
</reference>
<sequence>MNVEEAKRLMVQAQRIADLHGLNLLAWGISSEHDKLLNQIDVWDKVIKEEAPIAERIKLASVNETIDRIQGKRAVEPPELIKEMPVLLLIIAEGGIPAFSKTFTEELYIEENLISGFLTAFNAFSGELFSKGLDRAKFGEYMLIMDSVGSFSVCYFFKGQTYSAKQKLTKFMKSVENTASIWGAFKNFHKTHQVIILSENPSLESLITE</sequence>
<dbReference type="EMBL" id="BART01007383">
    <property type="protein sequence ID" value="GAG57101.1"/>
    <property type="molecule type" value="Genomic_DNA"/>
</dbReference>
<comment type="caution">
    <text evidence="1">The sequence shown here is derived from an EMBL/GenBank/DDBJ whole genome shotgun (WGS) entry which is preliminary data.</text>
</comment>
<accession>X1AAD8</accession>
<feature type="non-terminal residue" evidence="1">
    <location>
        <position position="209"/>
    </location>
</feature>
<gene>
    <name evidence="1" type="ORF">S01H4_16813</name>
</gene>
<evidence type="ECO:0008006" key="2">
    <source>
        <dbReference type="Google" id="ProtNLM"/>
    </source>
</evidence>
<evidence type="ECO:0000313" key="1">
    <source>
        <dbReference type="EMBL" id="GAG57101.1"/>
    </source>
</evidence>
<protein>
    <recommendedName>
        <fullName evidence="2">FUZ/MON1/HPS1 first Longin domain-containing protein</fullName>
    </recommendedName>
</protein>